<proteinExistence type="predicted"/>
<dbReference type="AlphaFoldDB" id="A0A8E2AS51"/>
<dbReference type="Proteomes" id="UP000250043">
    <property type="component" value="Unassembled WGS sequence"/>
</dbReference>
<sequence length="124" mass="13469">MQPSQTSAGGGSEMQEYIGEAQFNKWLKNPSLPEDHLTTHVTAMLELIKTERLQGTGEYVRCLELKAQSASATGSVSSLATATQAYEVALSTQLGVTSPCIGDRLSAVRACYLKRPANRRRHQS</sequence>
<name>A0A8E2AS51_9APHY</name>
<reference evidence="1 2" key="1">
    <citation type="submission" date="2016-07" db="EMBL/GenBank/DDBJ databases">
        <title>Draft genome of the white-rot fungus Obba rivulosa 3A-2.</title>
        <authorList>
            <consortium name="DOE Joint Genome Institute"/>
            <person name="Miettinen O."/>
            <person name="Riley R."/>
            <person name="Acob R."/>
            <person name="Barry K."/>
            <person name="Cullen D."/>
            <person name="De Vries R."/>
            <person name="Hainaut M."/>
            <person name="Hatakka A."/>
            <person name="Henrissat B."/>
            <person name="Hilden K."/>
            <person name="Kuo R."/>
            <person name="Labutti K."/>
            <person name="Lipzen A."/>
            <person name="Makela M.R."/>
            <person name="Sandor L."/>
            <person name="Spatafora J.W."/>
            <person name="Grigoriev I.V."/>
            <person name="Hibbett D.S."/>
        </authorList>
    </citation>
    <scope>NUCLEOTIDE SEQUENCE [LARGE SCALE GENOMIC DNA]</scope>
    <source>
        <strain evidence="1 2">3A-2</strain>
    </source>
</reference>
<gene>
    <name evidence="1" type="ORF">OBBRIDRAFT_794317</name>
</gene>
<accession>A0A8E2AS51</accession>
<evidence type="ECO:0000313" key="2">
    <source>
        <dbReference type="Proteomes" id="UP000250043"/>
    </source>
</evidence>
<evidence type="ECO:0000313" key="1">
    <source>
        <dbReference type="EMBL" id="OCH89363.1"/>
    </source>
</evidence>
<organism evidence="1 2">
    <name type="scientific">Obba rivulosa</name>
    <dbReference type="NCBI Taxonomy" id="1052685"/>
    <lineage>
        <taxon>Eukaryota</taxon>
        <taxon>Fungi</taxon>
        <taxon>Dikarya</taxon>
        <taxon>Basidiomycota</taxon>
        <taxon>Agaricomycotina</taxon>
        <taxon>Agaricomycetes</taxon>
        <taxon>Polyporales</taxon>
        <taxon>Gelatoporiaceae</taxon>
        <taxon>Obba</taxon>
    </lineage>
</organism>
<dbReference type="EMBL" id="KV722428">
    <property type="protein sequence ID" value="OCH89363.1"/>
    <property type="molecule type" value="Genomic_DNA"/>
</dbReference>
<keyword evidence="2" id="KW-1185">Reference proteome</keyword>
<protein>
    <submittedName>
        <fullName evidence="1">Uncharacterized protein</fullName>
    </submittedName>
</protein>